<comment type="caution">
    <text evidence="3">The sequence shown here is derived from an EMBL/GenBank/DDBJ whole genome shotgun (WGS) entry which is preliminary data.</text>
</comment>
<gene>
    <name evidence="3" type="ORF">LMG27198_21580</name>
</gene>
<evidence type="ECO:0008006" key="5">
    <source>
        <dbReference type="Google" id="ProtNLM"/>
    </source>
</evidence>
<keyword evidence="4" id="KW-1185">Reference proteome</keyword>
<keyword evidence="2" id="KW-0812">Transmembrane</keyword>
<keyword evidence="2" id="KW-1133">Transmembrane helix</keyword>
<protein>
    <recommendedName>
        <fullName evidence="5">DUF3426 domain-containing protein</fullName>
    </recommendedName>
</protein>
<proteinExistence type="predicted"/>
<evidence type="ECO:0000313" key="4">
    <source>
        <dbReference type="Proteomes" id="UP001144323"/>
    </source>
</evidence>
<dbReference type="AlphaFoldDB" id="A0A9W6GUJ8"/>
<dbReference type="EMBL" id="BSEC01000001">
    <property type="protein sequence ID" value="GLI93166.1"/>
    <property type="molecule type" value="Genomic_DNA"/>
</dbReference>
<feature type="transmembrane region" description="Helical" evidence="2">
    <location>
        <begin position="55"/>
        <end position="74"/>
    </location>
</feature>
<sequence>MSWNDGSRVPWPASDIAAEASSGAVGLDVDDDDLWSRPPRRPVARDLPPTGRGRWPVVATIVALVMGATVLIGLREKIVRNAPATALAYRALGLPVNLAGLELRGVRSRVEIDGGRKVLITEGEIVNIRRDENRTPPLTLTVRDSNGLQRYAWTAPAPKTRLQPGETIAFRARLASPPEDGAEVLVRFARLAAAK</sequence>
<keyword evidence="2" id="KW-0472">Membrane</keyword>
<evidence type="ECO:0000256" key="1">
    <source>
        <dbReference type="SAM" id="MobiDB-lite"/>
    </source>
</evidence>
<reference evidence="3" key="1">
    <citation type="journal article" date="2023" name="Int. J. Syst. Evol. Microbiol.">
        <title>Methylocystis iwaonis sp. nov., a type II methane-oxidizing bacterium from surface soil of a rice paddy field in Japan, and emended description of the genus Methylocystis (ex Whittenbury et al. 1970) Bowman et al. 1993.</title>
        <authorList>
            <person name="Kaise H."/>
            <person name="Sawadogo J.B."/>
            <person name="Alam M.S."/>
            <person name="Ueno C."/>
            <person name="Dianou D."/>
            <person name="Shinjo R."/>
            <person name="Asakawa S."/>
        </authorList>
    </citation>
    <scope>NUCLEOTIDE SEQUENCE</scope>
    <source>
        <strain evidence="3">LMG27198</strain>
    </source>
</reference>
<dbReference type="Proteomes" id="UP001144323">
    <property type="component" value="Unassembled WGS sequence"/>
</dbReference>
<accession>A0A9W6GUJ8</accession>
<name>A0A9W6GUJ8_9HYPH</name>
<organism evidence="3 4">
    <name type="scientific">Methylocystis echinoides</name>
    <dbReference type="NCBI Taxonomy" id="29468"/>
    <lineage>
        <taxon>Bacteria</taxon>
        <taxon>Pseudomonadati</taxon>
        <taxon>Pseudomonadota</taxon>
        <taxon>Alphaproteobacteria</taxon>
        <taxon>Hyphomicrobiales</taxon>
        <taxon>Methylocystaceae</taxon>
        <taxon>Methylocystis</taxon>
    </lineage>
</organism>
<evidence type="ECO:0000313" key="3">
    <source>
        <dbReference type="EMBL" id="GLI93166.1"/>
    </source>
</evidence>
<dbReference type="RefSeq" id="WP_281802820.1">
    <property type="nucleotide sequence ID" value="NZ_BSEC01000001.1"/>
</dbReference>
<feature type="region of interest" description="Disordered" evidence="1">
    <location>
        <begin position="29"/>
        <end position="48"/>
    </location>
</feature>
<evidence type="ECO:0000256" key="2">
    <source>
        <dbReference type="SAM" id="Phobius"/>
    </source>
</evidence>